<dbReference type="Proteomes" id="UP000663838">
    <property type="component" value="Unassembled WGS sequence"/>
</dbReference>
<reference evidence="2" key="1">
    <citation type="submission" date="2021-02" db="EMBL/GenBank/DDBJ databases">
        <authorList>
            <person name="Nowell W R."/>
        </authorList>
    </citation>
    <scope>NUCLEOTIDE SEQUENCE</scope>
</reference>
<sequence>MITFTTESLQKYDTVYLGGQHAFGRALIENYTCQLISRASSWQKFVDGLNLGAFDSNLTDTKSNLTFVLDISSVSIPSSAREFGIWMWDQYPRLLSLFVYLWSNHKTLIKSCGSNFSQCIVIDGHQKCRRRVCRAKNVQVSTEEFESLTVVCCRTPSLGSRFCELHQVLDEKNVTAEPMTKQKQNKK</sequence>
<dbReference type="AlphaFoldDB" id="A0A821RPF9"/>
<evidence type="ECO:0000313" key="2">
    <source>
        <dbReference type="EMBL" id="CAF4843171.1"/>
    </source>
</evidence>
<comment type="caution">
    <text evidence="2">The sequence shown here is derived from an EMBL/GenBank/DDBJ whole genome shotgun (WGS) entry which is preliminary data.</text>
</comment>
<evidence type="ECO:0000313" key="3">
    <source>
        <dbReference type="Proteomes" id="UP000663838"/>
    </source>
</evidence>
<dbReference type="Proteomes" id="UP000663862">
    <property type="component" value="Unassembled WGS sequence"/>
</dbReference>
<dbReference type="EMBL" id="CAJOBS010003028">
    <property type="protein sequence ID" value="CAF4843171.1"/>
    <property type="molecule type" value="Genomic_DNA"/>
</dbReference>
<accession>A0A821RPF9</accession>
<protein>
    <submittedName>
        <fullName evidence="2">Uncharacterized protein</fullName>
    </submittedName>
</protein>
<organism evidence="2 3">
    <name type="scientific">Rotaria socialis</name>
    <dbReference type="NCBI Taxonomy" id="392032"/>
    <lineage>
        <taxon>Eukaryota</taxon>
        <taxon>Metazoa</taxon>
        <taxon>Spiralia</taxon>
        <taxon>Gnathifera</taxon>
        <taxon>Rotifera</taxon>
        <taxon>Eurotatoria</taxon>
        <taxon>Bdelloidea</taxon>
        <taxon>Philodinida</taxon>
        <taxon>Philodinidae</taxon>
        <taxon>Rotaria</taxon>
    </lineage>
</organism>
<proteinExistence type="predicted"/>
<name>A0A821RPF9_9BILA</name>
<dbReference type="EMBL" id="CAJOBQ010002232">
    <property type="protein sequence ID" value="CAF4547534.1"/>
    <property type="molecule type" value="Genomic_DNA"/>
</dbReference>
<gene>
    <name evidence="2" type="ORF">TOA249_LOCUS26253</name>
    <name evidence="1" type="ORF">TSG867_LOCUS24415</name>
</gene>
<evidence type="ECO:0000313" key="1">
    <source>
        <dbReference type="EMBL" id="CAF4547534.1"/>
    </source>
</evidence>